<dbReference type="GO" id="GO:0005975">
    <property type="term" value="P:carbohydrate metabolic process"/>
    <property type="evidence" value="ECO:0007669"/>
    <property type="project" value="InterPro"/>
</dbReference>
<gene>
    <name evidence="3" type="ORF">DFQ12_2187</name>
</gene>
<sequence length="913" mass="104104">MPDGNQIERMDRRSFFKKTGLLGLGVIASRFPVWSNSMFAWDNPIHNIPEEKNIDKQWLASLYERSEKIAYRKSKNELRYIGMPIGGLHAGTVYIGGDGRLWLWQIFNTAYDGEREGIEPKNVMWNNGKELVRVRPRDGSAYVEPAIADNLRSMEQGFAVSVFFKGKHIVKELRENHWDEIVFEPTYPTCRITYLSADFPVDVVLTAYSPFIPLDQDNSSLPLTTLHVELRNKVETPIEVVLTGWMENGVHKGRKDFKAVKKVSHLTEKSGFKVLSYSCDQVPDVAKQAGDYGTMAFTCTDSQAVAVTRLKDWPIAPQNIKSENSDSLVDFSDFQVGAFTVKRTLKVKENSQISFAISWHFNNPHPKLQQHIKDAKYGYWYGTKFKDAAAVIEYYVTNKEKLDAETLAWQQTWNNTTLPHWFMDRTFVNIGTLATANTMRFASGRFWGWEGIGACAGTCTHVWQYGQSMGRIFPDIERNLREVTDLGVGFQPETGAIIFRAEYEKRPAIDGQAGVILRFYRDHQMSTDDTFLRRNWPKLKQAIQFVLDQDKNGDGMTDTPMENTLDAVWEGEIGWIVGLCLAAIQAAALMAEEAGDRKFQQICMNYVRKGTENMDKYLFNGEYYIHRPDTIQGRKKLGSYNTCHIDQVYGQAWCFQVDMPRINDREKTLSALKALWKYNFAMDVGPYIKTHLGGRPYALAGEGGMVMNTNPKNEEKAYGDNTTWQLGYFHECMSGFEHQVAAHMMAEGMIDESLVMTRVIHDRYHAAKRNPFNEIECSDHYARAMASYGTFINACGFSYHGPKGQIGFAPKIGSSDFKAPFTTAMGWGTYIQKQQRGGKRVCQLTLNYGALELKEFHLGNAEELSLDPKQITVLQNDKQILLHKVKRQGERLVINFKDKVGLEKDDTLTIRWL</sequence>
<reference evidence="3 4" key="1">
    <citation type="submission" date="2018-09" db="EMBL/GenBank/DDBJ databases">
        <title>Genomic Encyclopedia of Type Strains, Phase III (KMG-III): the genomes of soil and plant-associated and newly described type strains.</title>
        <authorList>
            <person name="Whitman W."/>
        </authorList>
    </citation>
    <scope>NUCLEOTIDE SEQUENCE [LARGE SCALE GENOMIC DNA]</scope>
    <source>
        <strain evidence="3 4">CECT 7938</strain>
    </source>
</reference>
<dbReference type="OrthoDB" id="1007311at2"/>
<dbReference type="AlphaFoldDB" id="A0A420BKR7"/>
<dbReference type="InterPro" id="IPR012341">
    <property type="entry name" value="6hp_glycosidase-like_sf"/>
</dbReference>
<dbReference type="InterPro" id="IPR008928">
    <property type="entry name" value="6-hairpin_glycosidase_sf"/>
</dbReference>
<evidence type="ECO:0000313" key="3">
    <source>
        <dbReference type="EMBL" id="RKE57300.1"/>
    </source>
</evidence>
<dbReference type="Pfam" id="PF12215">
    <property type="entry name" value="Glyco_hydr_116N"/>
    <property type="match status" value="1"/>
</dbReference>
<evidence type="ECO:0000259" key="1">
    <source>
        <dbReference type="Pfam" id="PF04685"/>
    </source>
</evidence>
<dbReference type="EMBL" id="RAPY01000001">
    <property type="protein sequence ID" value="RKE57300.1"/>
    <property type="molecule type" value="Genomic_DNA"/>
</dbReference>
<dbReference type="GO" id="GO:0004553">
    <property type="term" value="F:hydrolase activity, hydrolyzing O-glycosyl compounds"/>
    <property type="evidence" value="ECO:0007669"/>
    <property type="project" value="InterPro"/>
</dbReference>
<proteinExistence type="predicted"/>
<name>A0A420BKR7_SPHD1</name>
<dbReference type="Proteomes" id="UP000286246">
    <property type="component" value="Unassembled WGS sequence"/>
</dbReference>
<dbReference type="Gene3D" id="1.50.10.10">
    <property type="match status" value="1"/>
</dbReference>
<dbReference type="PANTHER" id="PTHR12654:SF0">
    <property type="entry name" value="NON-LYSOSOMAL GLUCOSYLCERAMIDASE"/>
    <property type="match status" value="1"/>
</dbReference>
<dbReference type="InterPro" id="IPR006775">
    <property type="entry name" value="GH116_catalytic"/>
</dbReference>
<protein>
    <submittedName>
        <fullName evidence="3">Uncharacterized protein (DUF608 family)</fullName>
    </submittedName>
</protein>
<keyword evidence="4" id="KW-1185">Reference proteome</keyword>
<dbReference type="Pfam" id="PF04685">
    <property type="entry name" value="DUF608"/>
    <property type="match status" value="1"/>
</dbReference>
<feature type="domain" description="Glycosyl-hydrolase family 116 catalytic region" evidence="1">
    <location>
        <begin position="510"/>
        <end position="788"/>
    </location>
</feature>
<accession>A0A420BKR7</accession>
<dbReference type="SUPFAM" id="SSF48208">
    <property type="entry name" value="Six-hairpin glycosidases"/>
    <property type="match status" value="1"/>
</dbReference>
<dbReference type="PANTHER" id="PTHR12654">
    <property type="entry name" value="BILE ACID BETA-GLUCOSIDASE-RELATED"/>
    <property type="match status" value="1"/>
</dbReference>
<evidence type="ECO:0000313" key="4">
    <source>
        <dbReference type="Proteomes" id="UP000286246"/>
    </source>
</evidence>
<evidence type="ECO:0000259" key="2">
    <source>
        <dbReference type="Pfam" id="PF12215"/>
    </source>
</evidence>
<dbReference type="InterPro" id="IPR052566">
    <property type="entry name" value="Non-lysos_glucosylceramidase"/>
</dbReference>
<dbReference type="InterPro" id="IPR024462">
    <property type="entry name" value="GH116_N"/>
</dbReference>
<comment type="caution">
    <text evidence="3">The sequence shown here is derived from an EMBL/GenBank/DDBJ whole genome shotgun (WGS) entry which is preliminary data.</text>
</comment>
<feature type="domain" description="Glycosyl-hydrolase family 116 N-terminal" evidence="2">
    <location>
        <begin position="82"/>
        <end position="401"/>
    </location>
</feature>
<organism evidence="3 4">
    <name type="scientific">Sphingobacterium detergens</name>
    <dbReference type="NCBI Taxonomy" id="1145106"/>
    <lineage>
        <taxon>Bacteria</taxon>
        <taxon>Pseudomonadati</taxon>
        <taxon>Bacteroidota</taxon>
        <taxon>Sphingobacteriia</taxon>
        <taxon>Sphingobacteriales</taxon>
        <taxon>Sphingobacteriaceae</taxon>
        <taxon>Sphingobacterium</taxon>
    </lineage>
</organism>